<reference evidence="1" key="1">
    <citation type="submission" date="2020-05" db="EMBL/GenBank/DDBJ databases">
        <title>Large-scale comparative analyses of tick genomes elucidate their genetic diversity and vector capacities.</title>
        <authorList>
            <person name="Jia N."/>
            <person name="Wang J."/>
            <person name="Shi W."/>
            <person name="Du L."/>
            <person name="Sun Y."/>
            <person name="Zhan W."/>
            <person name="Jiang J."/>
            <person name="Wang Q."/>
            <person name="Zhang B."/>
            <person name="Ji P."/>
            <person name="Sakyi L.B."/>
            <person name="Cui X."/>
            <person name="Yuan T."/>
            <person name="Jiang B."/>
            <person name="Yang W."/>
            <person name="Lam T.T.-Y."/>
            <person name="Chang Q."/>
            <person name="Ding S."/>
            <person name="Wang X."/>
            <person name="Zhu J."/>
            <person name="Ruan X."/>
            <person name="Zhao L."/>
            <person name="Wei J."/>
            <person name="Que T."/>
            <person name="Du C."/>
            <person name="Cheng J."/>
            <person name="Dai P."/>
            <person name="Han X."/>
            <person name="Huang E."/>
            <person name="Gao Y."/>
            <person name="Liu J."/>
            <person name="Shao H."/>
            <person name="Ye R."/>
            <person name="Li L."/>
            <person name="Wei W."/>
            <person name="Wang X."/>
            <person name="Wang C."/>
            <person name="Yang T."/>
            <person name="Huo Q."/>
            <person name="Li W."/>
            <person name="Guo W."/>
            <person name="Chen H."/>
            <person name="Zhou L."/>
            <person name="Ni X."/>
            <person name="Tian J."/>
            <person name="Zhou Y."/>
            <person name="Sheng Y."/>
            <person name="Liu T."/>
            <person name="Pan Y."/>
            <person name="Xia L."/>
            <person name="Li J."/>
            <person name="Zhao F."/>
            <person name="Cao W."/>
        </authorList>
    </citation>
    <scope>NUCLEOTIDE SEQUENCE</scope>
    <source>
        <strain evidence="1">Hyas-2018</strain>
    </source>
</reference>
<protein>
    <submittedName>
        <fullName evidence="1">Uncharacterized protein</fullName>
    </submittedName>
</protein>
<accession>A0ACB7RL83</accession>
<organism evidence="1 2">
    <name type="scientific">Hyalomma asiaticum</name>
    <name type="common">Tick</name>
    <dbReference type="NCBI Taxonomy" id="266040"/>
    <lineage>
        <taxon>Eukaryota</taxon>
        <taxon>Metazoa</taxon>
        <taxon>Ecdysozoa</taxon>
        <taxon>Arthropoda</taxon>
        <taxon>Chelicerata</taxon>
        <taxon>Arachnida</taxon>
        <taxon>Acari</taxon>
        <taxon>Parasitiformes</taxon>
        <taxon>Ixodida</taxon>
        <taxon>Ixodoidea</taxon>
        <taxon>Ixodidae</taxon>
        <taxon>Hyalomminae</taxon>
        <taxon>Hyalomma</taxon>
    </lineage>
</organism>
<name>A0ACB7RL83_HYAAI</name>
<keyword evidence="2" id="KW-1185">Reference proteome</keyword>
<gene>
    <name evidence="1" type="ORF">HPB50_001055</name>
</gene>
<dbReference type="Proteomes" id="UP000821845">
    <property type="component" value="Chromosome 8"/>
</dbReference>
<comment type="caution">
    <text evidence="1">The sequence shown here is derived from an EMBL/GenBank/DDBJ whole genome shotgun (WGS) entry which is preliminary data.</text>
</comment>
<evidence type="ECO:0000313" key="2">
    <source>
        <dbReference type="Proteomes" id="UP000821845"/>
    </source>
</evidence>
<evidence type="ECO:0000313" key="1">
    <source>
        <dbReference type="EMBL" id="KAH6923416.1"/>
    </source>
</evidence>
<dbReference type="EMBL" id="CM023488">
    <property type="protein sequence ID" value="KAH6923416.1"/>
    <property type="molecule type" value="Genomic_DNA"/>
</dbReference>
<proteinExistence type="predicted"/>
<sequence length="331" mass="36884">MAPSSACTVVCWHRCGWLALLLATFLHLGVNAERPTKSAVYYMDDLCGSSHTASITVGVAGLESAVVLRATKHHIDHDFNCTVNVTTRVDRSLLYSISFLDLPMTCLSYLELWADRRDAQRFCRNVDDPRGKEAHWVTAPQLLVQLVTSRHDWNYERKAFEIVLTSYRQSLHFDGCYKGEYQCGNKFCIWRELTCNNENNCGDLSDENCMSKTLAVAVTIAAGITVVVLIFALVAYIRKRAQIGPHDLSRTTSSQSVHSAGSGISGAYDTTYRPLVGKHLFMEPLLEVPSVQVSALPSRTSSEDNVPQEAQGGEKRLRPCIRYDRSVSDPM</sequence>